<feature type="region of interest" description="Disordered" evidence="1">
    <location>
        <begin position="313"/>
        <end position="352"/>
    </location>
</feature>
<evidence type="ECO:0000313" key="3">
    <source>
        <dbReference type="Proteomes" id="UP000596660"/>
    </source>
</evidence>
<dbReference type="Gramene" id="AUR62022900-RA">
    <property type="protein sequence ID" value="AUR62022900-RA:cds"/>
    <property type="gene ID" value="AUR62022900"/>
</dbReference>
<dbReference type="Proteomes" id="UP000596660">
    <property type="component" value="Unplaced"/>
</dbReference>
<protein>
    <submittedName>
        <fullName evidence="2">Uncharacterized protein</fullName>
    </submittedName>
</protein>
<dbReference type="AlphaFoldDB" id="A0A803M3V1"/>
<dbReference type="SUPFAM" id="SSF51197">
    <property type="entry name" value="Clavaminate synthase-like"/>
    <property type="match status" value="1"/>
</dbReference>
<organism evidence="2 3">
    <name type="scientific">Chenopodium quinoa</name>
    <name type="common">Quinoa</name>
    <dbReference type="NCBI Taxonomy" id="63459"/>
    <lineage>
        <taxon>Eukaryota</taxon>
        <taxon>Viridiplantae</taxon>
        <taxon>Streptophyta</taxon>
        <taxon>Embryophyta</taxon>
        <taxon>Tracheophyta</taxon>
        <taxon>Spermatophyta</taxon>
        <taxon>Magnoliopsida</taxon>
        <taxon>eudicotyledons</taxon>
        <taxon>Gunneridae</taxon>
        <taxon>Pentapetalae</taxon>
        <taxon>Caryophyllales</taxon>
        <taxon>Chenopodiaceae</taxon>
        <taxon>Chenopodioideae</taxon>
        <taxon>Atripliceae</taxon>
        <taxon>Chenopodium</taxon>
    </lineage>
</organism>
<feature type="compositionally biased region" description="Low complexity" evidence="1">
    <location>
        <begin position="44"/>
        <end position="61"/>
    </location>
</feature>
<dbReference type="PANTHER" id="PTHR34945:SF2">
    <property type="entry name" value="2-OXOGLUTARATE (2OG) AND FE(II)-DEPENDENT OXYGENASE SUPERFAMILY PROTEIN"/>
    <property type="match status" value="1"/>
</dbReference>
<evidence type="ECO:0000256" key="1">
    <source>
        <dbReference type="SAM" id="MobiDB-lite"/>
    </source>
</evidence>
<dbReference type="Gene3D" id="2.60.120.330">
    <property type="entry name" value="B-lactam Antibiotic, Isopenicillin N Synthase, Chain"/>
    <property type="match status" value="2"/>
</dbReference>
<dbReference type="EnsemblPlants" id="AUR62022900-RA">
    <property type="protein sequence ID" value="AUR62022900-RA:cds"/>
    <property type="gene ID" value="AUR62022900"/>
</dbReference>
<reference evidence="2" key="1">
    <citation type="journal article" date="2017" name="Nature">
        <title>The genome of Chenopodium quinoa.</title>
        <authorList>
            <person name="Jarvis D.E."/>
            <person name="Ho Y.S."/>
            <person name="Lightfoot D.J."/>
            <person name="Schmoeckel S.M."/>
            <person name="Li B."/>
            <person name="Borm T.J.A."/>
            <person name="Ohyanagi H."/>
            <person name="Mineta K."/>
            <person name="Michell C.T."/>
            <person name="Saber N."/>
            <person name="Kharbatia N.M."/>
            <person name="Rupper R.R."/>
            <person name="Sharp A.R."/>
            <person name="Dally N."/>
            <person name="Boughton B.A."/>
            <person name="Woo Y.H."/>
            <person name="Gao G."/>
            <person name="Schijlen E.G.W.M."/>
            <person name="Guo X."/>
            <person name="Momin A.A."/>
            <person name="Negrao S."/>
            <person name="Al-Babili S."/>
            <person name="Gehring C."/>
            <person name="Roessner U."/>
            <person name="Jung C."/>
            <person name="Murphy K."/>
            <person name="Arold S.T."/>
            <person name="Gojobori T."/>
            <person name="van der Linden C.G."/>
            <person name="van Loo E.N."/>
            <person name="Jellen E.N."/>
            <person name="Maughan P.J."/>
            <person name="Tester M."/>
        </authorList>
    </citation>
    <scope>NUCLEOTIDE SEQUENCE [LARGE SCALE GENOMIC DNA]</scope>
    <source>
        <strain evidence="2">cv. PI 614886</strain>
    </source>
</reference>
<reference evidence="2" key="2">
    <citation type="submission" date="2021-03" db="UniProtKB">
        <authorList>
            <consortium name="EnsemblPlants"/>
        </authorList>
    </citation>
    <scope>IDENTIFICATION</scope>
</reference>
<feature type="compositionally biased region" description="Acidic residues" evidence="1">
    <location>
        <begin position="321"/>
        <end position="334"/>
    </location>
</feature>
<accession>A0A803M3V1</accession>
<name>A0A803M3V1_CHEQI</name>
<dbReference type="PANTHER" id="PTHR34945">
    <property type="entry name" value="2-OXOGLUTARATE (2OG) AND FE(II)-DEPENDENT OXYGENASE SUPERFAMILY PROTEIN"/>
    <property type="match status" value="1"/>
</dbReference>
<dbReference type="InterPro" id="IPR027443">
    <property type="entry name" value="IPNS-like_sf"/>
</dbReference>
<feature type="region of interest" description="Disordered" evidence="1">
    <location>
        <begin position="1"/>
        <end position="61"/>
    </location>
</feature>
<proteinExistence type="predicted"/>
<evidence type="ECO:0000313" key="2">
    <source>
        <dbReference type="EnsemblPlants" id="AUR62022900-RA:cds"/>
    </source>
</evidence>
<keyword evidence="3" id="KW-1185">Reference proteome</keyword>
<feature type="compositionally biased region" description="Polar residues" evidence="1">
    <location>
        <begin position="1"/>
        <end position="10"/>
    </location>
</feature>
<sequence length="391" mass="43540">MASSSSTQHIPHSAAADTLSRLLHRLPPNLSLPTRLSPRGTAKSSSSSPQQQPLPTLSLSSTSFSSSRSSFELGYFQLTHHSITPQLAESAESDSRSLFELPLDIKLSSFPDEWPLGFNNDNDDDEDDDHKTGSFCLDGECSSTYNTELSLASLRELTRELEKVGLEVVEKVASAVGLQNPFRGGEEVGHKPKQYSTLMWVSSTRSYGEKGREVYPYVVGLQYQIRARKLDLLSDSGSVIVEPMVGSVLVTLGDIAQVWSNGKLKKVRGRPAPVLDDANSSLPCISMTVLLTLPLESTVSPFLNIFNKSMDHNNREKETLEPEDEDNKEGDNSDNDLLSIEPSISTNHGNINDGKEDRRVFNSFSFEDYAWRVYHERLHFKDPLDRYRVID</sequence>